<protein>
    <recommendedName>
        <fullName evidence="1">N-acetyltransferase domain-containing protein</fullName>
    </recommendedName>
</protein>
<comment type="caution">
    <text evidence="2">The sequence shown here is derived from an EMBL/GenBank/DDBJ whole genome shotgun (WGS) entry which is preliminary data.</text>
</comment>
<evidence type="ECO:0000313" key="2">
    <source>
        <dbReference type="EMBL" id="GGN91089.1"/>
    </source>
</evidence>
<keyword evidence="3" id="KW-1185">Reference proteome</keyword>
<gene>
    <name evidence="2" type="ORF">GCM10010969_02310</name>
</gene>
<dbReference type="Proteomes" id="UP000606653">
    <property type="component" value="Unassembled WGS sequence"/>
</dbReference>
<dbReference type="Gene3D" id="3.40.630.30">
    <property type="match status" value="1"/>
</dbReference>
<evidence type="ECO:0000259" key="1">
    <source>
        <dbReference type="PROSITE" id="PS51186"/>
    </source>
</evidence>
<dbReference type="InterPro" id="IPR000182">
    <property type="entry name" value="GNAT_dom"/>
</dbReference>
<dbReference type="InterPro" id="IPR016181">
    <property type="entry name" value="Acyl_CoA_acyltransferase"/>
</dbReference>
<dbReference type="Pfam" id="PF00583">
    <property type="entry name" value="Acetyltransf_1"/>
    <property type="match status" value="1"/>
</dbReference>
<dbReference type="RefSeq" id="WP_018975167.1">
    <property type="nucleotide sequence ID" value="NZ_BMLN01000001.1"/>
</dbReference>
<organism evidence="2 3">
    <name type="scientific">Saccharibacillus kuerlensis</name>
    <dbReference type="NCBI Taxonomy" id="459527"/>
    <lineage>
        <taxon>Bacteria</taxon>
        <taxon>Bacillati</taxon>
        <taxon>Bacillota</taxon>
        <taxon>Bacilli</taxon>
        <taxon>Bacillales</taxon>
        <taxon>Paenibacillaceae</taxon>
        <taxon>Saccharibacillus</taxon>
    </lineage>
</organism>
<feature type="domain" description="N-acetyltransferase" evidence="1">
    <location>
        <begin position="4"/>
        <end position="159"/>
    </location>
</feature>
<dbReference type="SUPFAM" id="SSF55729">
    <property type="entry name" value="Acyl-CoA N-acyltransferases (Nat)"/>
    <property type="match status" value="1"/>
</dbReference>
<evidence type="ECO:0000313" key="3">
    <source>
        <dbReference type="Proteomes" id="UP000606653"/>
    </source>
</evidence>
<reference evidence="3" key="1">
    <citation type="journal article" date="2019" name="Int. J. Syst. Evol. Microbiol.">
        <title>The Global Catalogue of Microorganisms (GCM) 10K type strain sequencing project: providing services to taxonomists for standard genome sequencing and annotation.</title>
        <authorList>
            <consortium name="The Broad Institute Genomics Platform"/>
            <consortium name="The Broad Institute Genome Sequencing Center for Infectious Disease"/>
            <person name="Wu L."/>
            <person name="Ma J."/>
        </authorList>
    </citation>
    <scope>NUCLEOTIDE SEQUENCE [LARGE SCALE GENOMIC DNA]</scope>
    <source>
        <strain evidence="3">CGMCC 1.6964</strain>
    </source>
</reference>
<dbReference type="PROSITE" id="PS51186">
    <property type="entry name" value="GNAT"/>
    <property type="match status" value="1"/>
</dbReference>
<sequence length="159" mass="18787">MSELIMRTAEIDDIAQLAEMRYDSTLENHPELRITDEQKRDYTDEMHEFLEEVIGSEHWVLWVAEYGNEIVSHAYLEVVRKVPCPGRMTKSFIYMTNVYTRPKHRGLGIASRLTQVIEKWSRELEHDFILVWPDKRGEAFYTKNGYTICSEPMELKLSN</sequence>
<name>A0ABQ2KTL1_9BACL</name>
<proteinExistence type="predicted"/>
<accession>A0ABQ2KTL1</accession>
<dbReference type="EMBL" id="BMLN01000001">
    <property type="protein sequence ID" value="GGN91089.1"/>
    <property type="molecule type" value="Genomic_DNA"/>
</dbReference>
<dbReference type="CDD" id="cd04301">
    <property type="entry name" value="NAT_SF"/>
    <property type="match status" value="1"/>
</dbReference>